<dbReference type="InterPro" id="IPR036249">
    <property type="entry name" value="Thioredoxin-like_sf"/>
</dbReference>
<dbReference type="InterPro" id="IPR050553">
    <property type="entry name" value="Thioredoxin_ResA/DsbE_sf"/>
</dbReference>
<reference evidence="7" key="1">
    <citation type="submission" date="2009-01" db="EMBL/GenBank/DDBJ databases">
        <title>Complete sequence of Anaeromyxobacter dehalogenans 2CP-1.</title>
        <authorList>
            <consortium name="US DOE Joint Genome Institute"/>
            <person name="Lucas S."/>
            <person name="Copeland A."/>
            <person name="Lapidus A."/>
            <person name="Glavina del Rio T."/>
            <person name="Dalin E."/>
            <person name="Tice H."/>
            <person name="Bruce D."/>
            <person name="Goodwin L."/>
            <person name="Pitluck S."/>
            <person name="Saunders E."/>
            <person name="Brettin T."/>
            <person name="Detter J.C."/>
            <person name="Han C."/>
            <person name="Larimer F."/>
            <person name="Land M."/>
            <person name="Hauser L."/>
            <person name="Kyrpides N."/>
            <person name="Ovchinnikova G."/>
            <person name="Beliaev A.S."/>
            <person name="Richardson P."/>
        </authorList>
    </citation>
    <scope>NUCLEOTIDE SEQUENCE</scope>
    <source>
        <strain evidence="7">2CP-1</strain>
    </source>
</reference>
<dbReference type="PANTHER" id="PTHR42852:SF6">
    <property type="entry name" value="THIOL:DISULFIDE INTERCHANGE PROTEIN DSBE"/>
    <property type="match status" value="1"/>
</dbReference>
<dbReference type="KEGG" id="acp:A2cp1_4183"/>
<evidence type="ECO:0000313" key="7">
    <source>
        <dbReference type="EMBL" id="ACL67500.1"/>
    </source>
</evidence>
<dbReference type="GO" id="GO:0016491">
    <property type="term" value="F:oxidoreductase activity"/>
    <property type="evidence" value="ECO:0007669"/>
    <property type="project" value="InterPro"/>
</dbReference>
<evidence type="ECO:0000256" key="1">
    <source>
        <dbReference type="ARBA" id="ARBA00004196"/>
    </source>
</evidence>
<proteinExistence type="predicted"/>
<dbReference type="RefSeq" id="WP_015935214.1">
    <property type="nucleotide sequence ID" value="NC_011891.1"/>
</dbReference>
<dbReference type="GO" id="GO:0017004">
    <property type="term" value="P:cytochrome complex assembly"/>
    <property type="evidence" value="ECO:0007669"/>
    <property type="project" value="UniProtKB-KW"/>
</dbReference>
<dbReference type="CDD" id="cd02966">
    <property type="entry name" value="TlpA_like_family"/>
    <property type="match status" value="1"/>
</dbReference>
<dbReference type="SUPFAM" id="SSF52833">
    <property type="entry name" value="Thioredoxin-like"/>
    <property type="match status" value="1"/>
</dbReference>
<accession>B8JAK1</accession>
<dbReference type="AlphaFoldDB" id="B8JAK1"/>
<dbReference type="GO" id="GO:0030313">
    <property type="term" value="C:cell envelope"/>
    <property type="evidence" value="ECO:0007669"/>
    <property type="project" value="UniProtKB-SubCell"/>
</dbReference>
<protein>
    <submittedName>
        <fullName evidence="7">Redoxin domain protein</fullName>
    </submittedName>
</protein>
<dbReference type="Proteomes" id="UP000007089">
    <property type="component" value="Chromosome"/>
</dbReference>
<feature type="chain" id="PRO_5002872465" evidence="5">
    <location>
        <begin position="23"/>
        <end position="201"/>
    </location>
</feature>
<dbReference type="InterPro" id="IPR000866">
    <property type="entry name" value="AhpC/TSA"/>
</dbReference>
<feature type="domain" description="Thioredoxin" evidence="6">
    <location>
        <begin position="43"/>
        <end position="200"/>
    </location>
</feature>
<evidence type="ECO:0000256" key="5">
    <source>
        <dbReference type="SAM" id="SignalP"/>
    </source>
</evidence>
<organism evidence="7 8">
    <name type="scientific">Anaeromyxobacter dehalogenans (strain ATCC BAA-258 / DSM 21875 / 2CP-1)</name>
    <dbReference type="NCBI Taxonomy" id="455488"/>
    <lineage>
        <taxon>Bacteria</taxon>
        <taxon>Pseudomonadati</taxon>
        <taxon>Myxococcota</taxon>
        <taxon>Myxococcia</taxon>
        <taxon>Myxococcales</taxon>
        <taxon>Cystobacterineae</taxon>
        <taxon>Anaeromyxobacteraceae</taxon>
        <taxon>Anaeromyxobacter</taxon>
    </lineage>
</organism>
<dbReference type="HOGENOM" id="CLU_042529_11_2_7"/>
<dbReference type="PROSITE" id="PS51257">
    <property type="entry name" value="PROKAR_LIPOPROTEIN"/>
    <property type="match status" value="1"/>
</dbReference>
<evidence type="ECO:0000256" key="2">
    <source>
        <dbReference type="ARBA" id="ARBA00022748"/>
    </source>
</evidence>
<keyword evidence="4" id="KW-0676">Redox-active center</keyword>
<dbReference type="InterPro" id="IPR017937">
    <property type="entry name" value="Thioredoxin_CS"/>
</dbReference>
<dbReference type="PROSITE" id="PS51352">
    <property type="entry name" value="THIOREDOXIN_2"/>
    <property type="match status" value="1"/>
</dbReference>
<gene>
    <name evidence="7" type="ordered locus">A2cp1_4183</name>
</gene>
<evidence type="ECO:0000256" key="3">
    <source>
        <dbReference type="ARBA" id="ARBA00023157"/>
    </source>
</evidence>
<dbReference type="EMBL" id="CP001359">
    <property type="protein sequence ID" value="ACL67500.1"/>
    <property type="molecule type" value="Genomic_DNA"/>
</dbReference>
<sequence>MSTRSVRPAAALAALVALVGLAACKESRPAVSQAELDRFGIERATSVPAPPIELISLDGTRFSLASAKGQVVFVNFWATWCPPCRTEMPSMLALGRELEAKYPGKFRMVAVSVDEAWDPVREFISAPPYMGSTAGATVVLDADQSVTMRYYCAARGGCPDSYKFPESYIVGKDGKLVSMVIGPREWSVPVARAYLEQLIGS</sequence>
<keyword evidence="8" id="KW-1185">Reference proteome</keyword>
<evidence type="ECO:0000259" key="6">
    <source>
        <dbReference type="PROSITE" id="PS51352"/>
    </source>
</evidence>
<dbReference type="GO" id="GO:0016209">
    <property type="term" value="F:antioxidant activity"/>
    <property type="evidence" value="ECO:0007669"/>
    <property type="project" value="InterPro"/>
</dbReference>
<keyword evidence="2" id="KW-0201">Cytochrome c-type biogenesis</keyword>
<dbReference type="PANTHER" id="PTHR42852">
    <property type="entry name" value="THIOL:DISULFIDE INTERCHANGE PROTEIN DSBE"/>
    <property type="match status" value="1"/>
</dbReference>
<dbReference type="Gene3D" id="3.40.30.10">
    <property type="entry name" value="Glutaredoxin"/>
    <property type="match status" value="1"/>
</dbReference>
<keyword evidence="3" id="KW-1015">Disulfide bond</keyword>
<evidence type="ECO:0000256" key="4">
    <source>
        <dbReference type="ARBA" id="ARBA00023284"/>
    </source>
</evidence>
<feature type="signal peptide" evidence="5">
    <location>
        <begin position="1"/>
        <end position="22"/>
    </location>
</feature>
<comment type="subcellular location">
    <subcellularLocation>
        <location evidence="1">Cell envelope</location>
    </subcellularLocation>
</comment>
<dbReference type="InterPro" id="IPR013766">
    <property type="entry name" value="Thioredoxin_domain"/>
</dbReference>
<dbReference type="PROSITE" id="PS00194">
    <property type="entry name" value="THIOREDOXIN_1"/>
    <property type="match status" value="1"/>
</dbReference>
<name>B8JAK1_ANAD2</name>
<evidence type="ECO:0000313" key="8">
    <source>
        <dbReference type="Proteomes" id="UP000007089"/>
    </source>
</evidence>
<keyword evidence="5" id="KW-0732">Signal</keyword>
<dbReference type="Pfam" id="PF00578">
    <property type="entry name" value="AhpC-TSA"/>
    <property type="match status" value="1"/>
</dbReference>